<comment type="catalytic activity">
    <reaction evidence="1">
        <text>ATP + protein L-histidine = ADP + protein N-phospho-L-histidine.</text>
        <dbReference type="EC" id="2.7.13.3"/>
    </reaction>
</comment>
<evidence type="ECO:0000256" key="2">
    <source>
        <dbReference type="ARBA" id="ARBA00012438"/>
    </source>
</evidence>
<dbReference type="InterPro" id="IPR035965">
    <property type="entry name" value="PAS-like_dom_sf"/>
</dbReference>
<dbReference type="NCBIfam" id="NF008293">
    <property type="entry name" value="PRK11073.1"/>
    <property type="match status" value="1"/>
</dbReference>
<dbReference type="PRINTS" id="PR00344">
    <property type="entry name" value="BCTRLSENSOR"/>
</dbReference>
<dbReference type="Gene3D" id="1.10.287.130">
    <property type="match status" value="1"/>
</dbReference>
<proteinExistence type="predicted"/>
<dbReference type="SUPFAM" id="SSF55874">
    <property type="entry name" value="ATPase domain of HSP90 chaperone/DNA topoisomerase II/histidine kinase"/>
    <property type="match status" value="1"/>
</dbReference>
<dbReference type="InterPro" id="IPR013767">
    <property type="entry name" value="PAS_fold"/>
</dbReference>
<evidence type="ECO:0000256" key="9">
    <source>
        <dbReference type="ARBA" id="ARBA00023012"/>
    </source>
</evidence>
<dbReference type="PROSITE" id="PS50109">
    <property type="entry name" value="HIS_KIN"/>
    <property type="match status" value="1"/>
</dbReference>
<dbReference type="Gene3D" id="3.30.565.10">
    <property type="entry name" value="Histidine kinase-like ATPase, C-terminal domain"/>
    <property type="match status" value="1"/>
</dbReference>
<dbReference type="PANTHER" id="PTHR43065">
    <property type="entry name" value="SENSOR HISTIDINE KINASE"/>
    <property type="match status" value="1"/>
</dbReference>
<evidence type="ECO:0000256" key="3">
    <source>
        <dbReference type="ARBA" id="ARBA00022553"/>
    </source>
</evidence>
<dbReference type="InterPro" id="IPR003661">
    <property type="entry name" value="HisK_dim/P_dom"/>
</dbReference>
<dbReference type="SMART" id="SM00388">
    <property type="entry name" value="HisKA"/>
    <property type="match status" value="1"/>
</dbReference>
<evidence type="ECO:0000313" key="16">
    <source>
        <dbReference type="EMBL" id="MET4756767.1"/>
    </source>
</evidence>
<dbReference type="EC" id="2.7.13.3" evidence="2"/>
<comment type="caution">
    <text evidence="16">The sequence shown here is derived from an EMBL/GenBank/DDBJ whole genome shotgun (WGS) entry which is preliminary data.</text>
</comment>
<gene>
    <name evidence="16" type="ORF">V5J35_001959</name>
</gene>
<accession>A0ABV2SG84</accession>
<sequence length="348" mass="39051">MIEQFVLGNLNTAVIALDQDLRVSYLNHAAENLLDISERRSYSQPVETLLTQPSLEDDLKRAQSQQQQFTRRKACISINNEPVTVDYTVTPVDYPKISVLLEIHPRDRLQRITREASLVAKQETAKSLARGMAHEVKNPLGGIRGAAQLLERQLADNDQKEFTTIIIEEVDRLRDLVDQMLGPVKPPSLKALNVHEVIERVVQLTEAETDGAIQFVRDYDPSIPEIPADRERLIQAILNLVRNAMQAIEQHMPLSDGQITIQTRIIRQFTIANECCRLVCNISIIDNGPGIPEDMIETIFYPMISGRAEGTGLGLPMSQSIISQHKGLIECESKPGRTCFNVYIPIAL</sequence>
<dbReference type="GO" id="GO:0004673">
    <property type="term" value="F:protein histidine kinase activity"/>
    <property type="evidence" value="ECO:0007669"/>
    <property type="project" value="UniProtKB-EC"/>
</dbReference>
<dbReference type="RefSeq" id="WP_354011075.1">
    <property type="nucleotide sequence ID" value="NZ_JBEWTA010000001.1"/>
</dbReference>
<protein>
    <recommendedName>
        <fullName evidence="12">Sensory histidine kinase/phosphatase NtrB</fullName>
        <ecNumber evidence="2">2.7.13.3</ecNumber>
    </recommendedName>
    <alternativeName>
        <fullName evidence="13">Nitrogen regulation protein NR(II)</fullName>
    </alternativeName>
    <alternativeName>
        <fullName evidence="14">Nitrogen regulator II</fullName>
    </alternativeName>
</protein>
<evidence type="ECO:0000256" key="7">
    <source>
        <dbReference type="ARBA" id="ARBA00022801"/>
    </source>
</evidence>
<dbReference type="Pfam" id="PF00512">
    <property type="entry name" value="HisKA"/>
    <property type="match status" value="1"/>
</dbReference>
<evidence type="ECO:0000256" key="1">
    <source>
        <dbReference type="ARBA" id="ARBA00000085"/>
    </source>
</evidence>
<dbReference type="InterPro" id="IPR036890">
    <property type="entry name" value="HATPase_C_sf"/>
</dbReference>
<keyword evidence="3" id="KW-0597">Phosphoprotein</keyword>
<evidence type="ECO:0000259" key="15">
    <source>
        <dbReference type="PROSITE" id="PS50109"/>
    </source>
</evidence>
<keyword evidence="17" id="KW-1185">Reference proteome</keyword>
<feature type="domain" description="Histidine kinase" evidence="15">
    <location>
        <begin position="131"/>
        <end position="348"/>
    </location>
</feature>
<dbReference type="CDD" id="cd00130">
    <property type="entry name" value="PAS"/>
    <property type="match status" value="1"/>
</dbReference>
<dbReference type="Proteomes" id="UP001549366">
    <property type="component" value="Unassembled WGS sequence"/>
</dbReference>
<evidence type="ECO:0000256" key="5">
    <source>
        <dbReference type="ARBA" id="ARBA00022741"/>
    </source>
</evidence>
<dbReference type="Gene3D" id="3.30.450.20">
    <property type="entry name" value="PAS domain"/>
    <property type="match status" value="1"/>
</dbReference>
<dbReference type="PANTHER" id="PTHR43065:SF16">
    <property type="entry name" value="SENSORY HISTIDINE KINASE_PHOSPHATASE NTRB"/>
    <property type="match status" value="1"/>
</dbReference>
<keyword evidence="5" id="KW-0547">Nucleotide-binding</keyword>
<name>A0ABV2SG84_9GAMM</name>
<keyword evidence="7" id="KW-0378">Hydrolase</keyword>
<dbReference type="Pfam" id="PF02518">
    <property type="entry name" value="HATPase_c"/>
    <property type="match status" value="1"/>
</dbReference>
<keyword evidence="6 16" id="KW-0418">Kinase</keyword>
<evidence type="ECO:0000256" key="6">
    <source>
        <dbReference type="ARBA" id="ARBA00022777"/>
    </source>
</evidence>
<dbReference type="Pfam" id="PF00989">
    <property type="entry name" value="PAS"/>
    <property type="match status" value="1"/>
</dbReference>
<dbReference type="InterPro" id="IPR000014">
    <property type="entry name" value="PAS"/>
</dbReference>
<dbReference type="InterPro" id="IPR036097">
    <property type="entry name" value="HisK_dim/P_sf"/>
</dbReference>
<organism evidence="16 17">
    <name type="scientific">Endozoicomonas lisbonensis</name>
    <dbReference type="NCBI Taxonomy" id="3120522"/>
    <lineage>
        <taxon>Bacteria</taxon>
        <taxon>Pseudomonadati</taxon>
        <taxon>Pseudomonadota</taxon>
        <taxon>Gammaproteobacteria</taxon>
        <taxon>Oceanospirillales</taxon>
        <taxon>Endozoicomonadaceae</taxon>
        <taxon>Endozoicomonas</taxon>
    </lineage>
</organism>
<evidence type="ECO:0000256" key="13">
    <source>
        <dbReference type="ARBA" id="ARBA00042313"/>
    </source>
</evidence>
<keyword evidence="10" id="KW-0535">Nitrogen fixation</keyword>
<evidence type="ECO:0000256" key="8">
    <source>
        <dbReference type="ARBA" id="ARBA00022840"/>
    </source>
</evidence>
<keyword evidence="4 16" id="KW-0808">Transferase</keyword>
<comment type="function">
    <text evidence="11">Member of the two-component regulatory system NtrB/NtrC, which controls expression of the nitrogen-regulated (ntr) genes in response to nitrogen limitation. Under conditions of nitrogen limitation, NtrB autophosphorylates and transfers the phosphoryl group to NtrC. In the presence of nitrogen, acts as a phosphatase that dephosphorylates and inactivates NtrC.</text>
</comment>
<dbReference type="InterPro" id="IPR003594">
    <property type="entry name" value="HATPase_dom"/>
</dbReference>
<keyword evidence="9" id="KW-0902">Two-component regulatory system</keyword>
<evidence type="ECO:0000256" key="11">
    <source>
        <dbReference type="ARBA" id="ARBA00037696"/>
    </source>
</evidence>
<evidence type="ECO:0000313" key="17">
    <source>
        <dbReference type="Proteomes" id="UP001549366"/>
    </source>
</evidence>
<dbReference type="EMBL" id="JBEWTB010000002">
    <property type="protein sequence ID" value="MET4756767.1"/>
    <property type="molecule type" value="Genomic_DNA"/>
</dbReference>
<keyword evidence="8" id="KW-0067">ATP-binding</keyword>
<evidence type="ECO:0000256" key="4">
    <source>
        <dbReference type="ARBA" id="ARBA00022679"/>
    </source>
</evidence>
<evidence type="ECO:0000256" key="12">
    <source>
        <dbReference type="ARBA" id="ARBA00039567"/>
    </source>
</evidence>
<dbReference type="SUPFAM" id="SSF55785">
    <property type="entry name" value="PYP-like sensor domain (PAS domain)"/>
    <property type="match status" value="1"/>
</dbReference>
<dbReference type="InterPro" id="IPR005467">
    <property type="entry name" value="His_kinase_dom"/>
</dbReference>
<evidence type="ECO:0000256" key="14">
    <source>
        <dbReference type="ARBA" id="ARBA00043094"/>
    </source>
</evidence>
<dbReference type="InterPro" id="IPR004358">
    <property type="entry name" value="Sig_transdc_His_kin-like_C"/>
</dbReference>
<evidence type="ECO:0000256" key="10">
    <source>
        <dbReference type="ARBA" id="ARBA00023231"/>
    </source>
</evidence>
<dbReference type="SUPFAM" id="SSF47384">
    <property type="entry name" value="Homodimeric domain of signal transducing histidine kinase"/>
    <property type="match status" value="1"/>
</dbReference>
<reference evidence="16 17" key="1">
    <citation type="submission" date="2024-06" db="EMBL/GenBank/DDBJ databases">
        <title>Genomic Encyclopedia of Type Strains, Phase V (KMG-V): Genome sequencing to study the core and pangenomes of soil and plant-associated prokaryotes.</title>
        <authorList>
            <person name="Whitman W."/>
        </authorList>
    </citation>
    <scope>NUCLEOTIDE SEQUENCE [LARGE SCALE GENOMIC DNA]</scope>
    <source>
        <strain evidence="16 17">NE40</strain>
    </source>
</reference>
<dbReference type="SMART" id="SM00387">
    <property type="entry name" value="HATPase_c"/>
    <property type="match status" value="1"/>
</dbReference>
<dbReference type="CDD" id="cd00082">
    <property type="entry name" value="HisKA"/>
    <property type="match status" value="1"/>
</dbReference>